<dbReference type="EMBL" id="AFCS01001201">
    <property type="protein sequence ID" value="EHC73212.1"/>
    <property type="molecule type" value="Genomic_DNA"/>
</dbReference>
<reference evidence="1 2" key="1">
    <citation type="journal article" date="2011" name="BMC Genomics">
        <title>Genome sequencing reveals diversification of virulence factor content and possible host adaptation in distinct subpopulations of Salmonella enterica.</title>
        <authorList>
            <person name="den Bakker H.C."/>
            <person name="Moreno Switt A.I."/>
            <person name="Govoni G."/>
            <person name="Cummings C.A."/>
            <person name="Ranieri M.L."/>
            <person name="Degoricija L."/>
            <person name="Hoelzer K."/>
            <person name="Rodriguez-Rivera L.D."/>
            <person name="Brown S."/>
            <person name="Bolchacova E."/>
            <person name="Furtado M.R."/>
            <person name="Wiedmann M."/>
        </authorList>
    </citation>
    <scope>NUCLEOTIDE SEQUENCE [LARGE SCALE GENOMIC DNA]</scope>
    <source>
        <strain evidence="1 2">S5-403</strain>
    </source>
</reference>
<comment type="caution">
    <text evidence="1">The sequence shown here is derived from an EMBL/GenBank/DDBJ whole genome shotgun (WGS) entry which is preliminary data.</text>
</comment>
<feature type="non-terminal residue" evidence="1">
    <location>
        <position position="45"/>
    </location>
</feature>
<dbReference type="AlphaFoldDB" id="G5QAC1"/>
<organism evidence="1 2">
    <name type="scientific">Salmonella enterica subsp. enterica serovar Montevideo str. S5-403</name>
    <dbReference type="NCBI Taxonomy" id="913242"/>
    <lineage>
        <taxon>Bacteria</taxon>
        <taxon>Pseudomonadati</taxon>
        <taxon>Pseudomonadota</taxon>
        <taxon>Gammaproteobacteria</taxon>
        <taxon>Enterobacterales</taxon>
        <taxon>Enterobacteriaceae</taxon>
        <taxon>Salmonella</taxon>
    </lineage>
</organism>
<evidence type="ECO:0000313" key="1">
    <source>
        <dbReference type="EMBL" id="EHC73212.1"/>
    </source>
</evidence>
<evidence type="ECO:0000313" key="2">
    <source>
        <dbReference type="Proteomes" id="UP000003221"/>
    </source>
</evidence>
<gene>
    <name evidence="1" type="ORF">LTSEMON_5415</name>
</gene>
<accession>G5QAC1</accession>
<dbReference type="Proteomes" id="UP000003221">
    <property type="component" value="Unassembled WGS sequence"/>
</dbReference>
<proteinExistence type="predicted"/>
<name>G5QAC1_SALMO</name>
<sequence length="45" mass="5051">MLVAITLISTFIEEGYKKKSRSVTGAARVIQPGFNTVRRLDKQRA</sequence>
<protein>
    <submittedName>
        <fullName evidence="1">Uncharacterized protein</fullName>
    </submittedName>
</protein>